<evidence type="ECO:0000313" key="2">
    <source>
        <dbReference type="Proteomes" id="UP000261222"/>
    </source>
</evidence>
<dbReference type="RefSeq" id="WP_117739373.1">
    <property type="nucleotide sequence ID" value="NZ_QSUB01000005.1"/>
</dbReference>
<dbReference type="EMBL" id="QSUB01000005">
    <property type="protein sequence ID" value="RGN03806.1"/>
    <property type="molecule type" value="Genomic_DNA"/>
</dbReference>
<reference evidence="1 2" key="1">
    <citation type="submission" date="2018-08" db="EMBL/GenBank/DDBJ databases">
        <title>A genome reference for cultivated species of the human gut microbiota.</title>
        <authorList>
            <person name="Zou Y."/>
            <person name="Xue W."/>
            <person name="Luo G."/>
        </authorList>
    </citation>
    <scope>NUCLEOTIDE SEQUENCE [LARGE SCALE GENOMIC DNA]</scope>
    <source>
        <strain evidence="1 2">OM06-11AA</strain>
    </source>
</reference>
<gene>
    <name evidence="1" type="ORF">DXB81_11705</name>
</gene>
<comment type="caution">
    <text evidence="1">The sequence shown here is derived from an EMBL/GenBank/DDBJ whole genome shotgun (WGS) entry which is preliminary data.</text>
</comment>
<proteinExistence type="predicted"/>
<sequence length="201" mass="23187">MKIIGTTQCCDTIAEAASLTTAGGCIYCNPPAGISSLTEAMPEKYTTYEEYARDLFQYIDSMQPQTLYIEAGITNRELLLQTCRRRFKHVDLDECRAGYRTSRRCWVIRCGQSAPAPHPNRGNMGTRGYIRWICRQEDIMNIVHIYMTDGWLEFQGYKNEKKIISVLKSGVSQERLKKMIAEYDAKQAERDKQSRRKHPRA</sequence>
<dbReference type="Proteomes" id="UP000261222">
    <property type="component" value="Unassembled WGS sequence"/>
</dbReference>
<dbReference type="AlphaFoldDB" id="A0A3E5A4W3"/>
<name>A0A3E5A4W3_9FIRM</name>
<accession>A0A3E5A4W3</accession>
<organism evidence="1 2">
    <name type="scientific">Blautia obeum</name>
    <dbReference type="NCBI Taxonomy" id="40520"/>
    <lineage>
        <taxon>Bacteria</taxon>
        <taxon>Bacillati</taxon>
        <taxon>Bacillota</taxon>
        <taxon>Clostridia</taxon>
        <taxon>Lachnospirales</taxon>
        <taxon>Lachnospiraceae</taxon>
        <taxon>Blautia</taxon>
    </lineage>
</organism>
<evidence type="ECO:0000313" key="1">
    <source>
        <dbReference type="EMBL" id="RGN03806.1"/>
    </source>
</evidence>
<protein>
    <submittedName>
        <fullName evidence="1">Uncharacterized protein</fullName>
    </submittedName>
</protein>